<evidence type="ECO:0000256" key="1">
    <source>
        <dbReference type="ARBA" id="ARBA00022737"/>
    </source>
</evidence>
<feature type="domain" description="Rhodanese" evidence="4">
    <location>
        <begin position="162"/>
        <end position="282"/>
    </location>
</feature>
<dbReference type="PROSITE" id="PS00683">
    <property type="entry name" value="RHODANESE_2"/>
    <property type="match status" value="1"/>
</dbReference>
<evidence type="ECO:0000259" key="4">
    <source>
        <dbReference type="PROSITE" id="PS50206"/>
    </source>
</evidence>
<evidence type="ECO:0000256" key="3">
    <source>
        <dbReference type="RuleBase" id="RU000507"/>
    </source>
</evidence>
<dbReference type="InterPro" id="IPR051126">
    <property type="entry name" value="Thiosulfate_sulfurtransferase"/>
</dbReference>
<evidence type="ECO:0000313" key="5">
    <source>
        <dbReference type="EMBL" id="GER85622.1"/>
    </source>
</evidence>
<dbReference type="Proteomes" id="UP000334820">
    <property type="component" value="Unassembled WGS sequence"/>
</dbReference>
<keyword evidence="6" id="KW-1185">Reference proteome</keyword>
<dbReference type="CDD" id="cd01448">
    <property type="entry name" value="TST_Repeat_1"/>
    <property type="match status" value="1"/>
</dbReference>
<protein>
    <recommendedName>
        <fullName evidence="3">Sulfurtransferase</fullName>
    </recommendedName>
</protein>
<dbReference type="SMART" id="SM00450">
    <property type="entry name" value="RHOD"/>
    <property type="match status" value="2"/>
</dbReference>
<proteinExistence type="predicted"/>
<gene>
    <name evidence="5" type="ORF">KTAU_42560</name>
</gene>
<dbReference type="InterPro" id="IPR001307">
    <property type="entry name" value="Thiosulphate_STrfase_CS"/>
</dbReference>
<dbReference type="PROSITE" id="PS50206">
    <property type="entry name" value="RHODANESE_3"/>
    <property type="match status" value="2"/>
</dbReference>
<reference evidence="5 6" key="1">
    <citation type="journal article" date="2019" name="Int. J. Syst. Evol. Microbiol.">
        <title>Thermogemmatispora aurantia sp. nov. and Thermogemmatispora argillosa sp. nov., within the class Ktedonobacteria, and emended description of the genus Thermogemmatispora.</title>
        <authorList>
            <person name="Zheng Y."/>
            <person name="Wang C.M."/>
            <person name="Sakai Y."/>
            <person name="Abe K."/>
            <person name="Yokota A."/>
            <person name="Yabe S."/>
        </authorList>
    </citation>
    <scope>NUCLEOTIDE SEQUENCE [LARGE SCALE GENOMIC DNA]</scope>
    <source>
        <strain evidence="5 6">A1-2</strain>
    </source>
</reference>
<dbReference type="CDD" id="cd01449">
    <property type="entry name" value="TST_Repeat_2"/>
    <property type="match status" value="1"/>
</dbReference>
<dbReference type="SUPFAM" id="SSF52821">
    <property type="entry name" value="Rhodanese/Cell cycle control phosphatase"/>
    <property type="match status" value="2"/>
</dbReference>
<evidence type="ECO:0000256" key="2">
    <source>
        <dbReference type="ARBA" id="ARBA00047549"/>
    </source>
</evidence>
<dbReference type="PROSITE" id="PS00380">
    <property type="entry name" value="RHODANESE_1"/>
    <property type="match status" value="1"/>
</dbReference>
<feature type="domain" description="Rhodanese" evidence="4">
    <location>
        <begin position="24"/>
        <end position="131"/>
    </location>
</feature>
<dbReference type="InterPro" id="IPR036873">
    <property type="entry name" value="Rhodanese-like_dom_sf"/>
</dbReference>
<evidence type="ECO:0000313" key="6">
    <source>
        <dbReference type="Proteomes" id="UP000334820"/>
    </source>
</evidence>
<dbReference type="GO" id="GO:0004792">
    <property type="term" value="F:thiosulfate-cyanide sulfurtransferase activity"/>
    <property type="evidence" value="ECO:0007669"/>
    <property type="project" value="UniProtKB-EC"/>
</dbReference>
<accession>A0A5J4KFR8</accession>
<dbReference type="PANTHER" id="PTHR43855:SF1">
    <property type="entry name" value="THIOSULFATE SULFURTRANSFERASE"/>
    <property type="match status" value="1"/>
</dbReference>
<dbReference type="AlphaFoldDB" id="A0A5J4KFR8"/>
<organism evidence="5 6">
    <name type="scientific">Thermogemmatispora aurantia</name>
    <dbReference type="NCBI Taxonomy" id="2045279"/>
    <lineage>
        <taxon>Bacteria</taxon>
        <taxon>Bacillati</taxon>
        <taxon>Chloroflexota</taxon>
        <taxon>Ktedonobacteria</taxon>
        <taxon>Thermogemmatisporales</taxon>
        <taxon>Thermogemmatisporaceae</taxon>
        <taxon>Thermogemmatispora</taxon>
    </lineage>
</organism>
<dbReference type="Gene3D" id="3.40.250.10">
    <property type="entry name" value="Rhodanese-like domain"/>
    <property type="match status" value="2"/>
</dbReference>
<keyword evidence="1" id="KW-0677">Repeat</keyword>
<dbReference type="Pfam" id="PF00581">
    <property type="entry name" value="Rhodanese"/>
    <property type="match status" value="2"/>
</dbReference>
<dbReference type="PANTHER" id="PTHR43855">
    <property type="entry name" value="THIOSULFATE SULFURTRANSFERASE"/>
    <property type="match status" value="1"/>
</dbReference>
<comment type="caution">
    <text evidence="5">The sequence shown here is derived from an EMBL/GenBank/DDBJ whole genome shotgun (WGS) entry which is preliminary data.</text>
</comment>
<keyword evidence="3 5" id="KW-0808">Transferase</keyword>
<dbReference type="RefSeq" id="WP_151730070.1">
    <property type="nucleotide sequence ID" value="NZ_BKZV01000009.1"/>
</dbReference>
<sequence length="283" mass="31913">MAENKGYAHPEVLVDADWVEAHLNDPKVRLIEVDVDTSAYEQGHIPGAVGFNWQKELQDQVIRAPINKEQLEELLSRAGVSNDTTIVLYGDNNNWFAAWAFWLLTYYGHKDVRLLDGGRAKWVAEKRPLTTEVPSYPRTEYRAEEPHREVRALRDEVLSKLGNSQVALVDVRSPGEYKGELLAPPNLPQEGAQRGGHIPGAKNIPWASAVREDGTFKSADELRAIYESQGITGDKEVIAYCRIGERSSHTWFALRYLLGYPNVRNYDGSWTEWGSLIGVPIEK</sequence>
<comment type="catalytic activity">
    <reaction evidence="2">
        <text>thiosulfate + hydrogen cyanide = thiocyanate + sulfite + 2 H(+)</text>
        <dbReference type="Rhea" id="RHEA:16881"/>
        <dbReference type="ChEBI" id="CHEBI:15378"/>
        <dbReference type="ChEBI" id="CHEBI:17359"/>
        <dbReference type="ChEBI" id="CHEBI:18022"/>
        <dbReference type="ChEBI" id="CHEBI:18407"/>
        <dbReference type="ChEBI" id="CHEBI:33542"/>
        <dbReference type="EC" id="2.8.1.1"/>
    </reaction>
</comment>
<name>A0A5J4KFR8_9CHLR</name>
<dbReference type="InterPro" id="IPR001763">
    <property type="entry name" value="Rhodanese-like_dom"/>
</dbReference>
<dbReference type="EMBL" id="BKZV01000009">
    <property type="protein sequence ID" value="GER85622.1"/>
    <property type="molecule type" value="Genomic_DNA"/>
</dbReference>